<dbReference type="Proteomes" id="UP000675554">
    <property type="component" value="Unassembled WGS sequence"/>
</dbReference>
<evidence type="ECO:0000313" key="3">
    <source>
        <dbReference type="Proteomes" id="UP000675554"/>
    </source>
</evidence>
<reference evidence="2" key="1">
    <citation type="submission" date="2021-04" db="EMBL/GenBank/DDBJ databases">
        <title>Sequencing of actinobacteria type strains.</title>
        <authorList>
            <person name="Nguyen G.-S."/>
            <person name="Wentzel A."/>
        </authorList>
    </citation>
    <scope>NUCLEOTIDE SEQUENCE</scope>
    <source>
        <strain evidence="2">DSM 42095</strain>
    </source>
</reference>
<name>A0A8T4IMT5_9ACTN</name>
<organism evidence="2 3">
    <name type="scientific">Streptomyces daliensis</name>
    <dbReference type="NCBI Taxonomy" id="299421"/>
    <lineage>
        <taxon>Bacteria</taxon>
        <taxon>Bacillati</taxon>
        <taxon>Actinomycetota</taxon>
        <taxon>Actinomycetes</taxon>
        <taxon>Kitasatosporales</taxon>
        <taxon>Streptomycetaceae</taxon>
        <taxon>Streptomyces</taxon>
    </lineage>
</organism>
<feature type="compositionally biased region" description="Basic and acidic residues" evidence="1">
    <location>
        <begin position="12"/>
        <end position="23"/>
    </location>
</feature>
<feature type="region of interest" description="Disordered" evidence="1">
    <location>
        <begin position="124"/>
        <end position="151"/>
    </location>
</feature>
<evidence type="ECO:0000256" key="1">
    <source>
        <dbReference type="SAM" id="MobiDB-lite"/>
    </source>
</evidence>
<comment type="caution">
    <text evidence="2">The sequence shown here is derived from an EMBL/GenBank/DDBJ whole genome shotgun (WGS) entry which is preliminary data.</text>
</comment>
<sequence>MNGTEDDGPAPRVREIEGPREEARKLSSQLYELLRVKGRASEGGPGVIRCEGRNAETFYRIAHPWSLSAKSPDELKTAMAGLKEDLPRHGWKIVEEGRSSNANRTPYFMADSTRKRFTLKVTLEGRTEAAPSPSGEGEPEGGVPSGDTEPLLSFHLVSDCYQVPEGEKVDTY</sequence>
<feature type="compositionally biased region" description="Low complexity" evidence="1">
    <location>
        <begin position="131"/>
        <end position="146"/>
    </location>
</feature>
<evidence type="ECO:0000313" key="2">
    <source>
        <dbReference type="EMBL" id="MBR7673596.1"/>
    </source>
</evidence>
<dbReference type="AlphaFoldDB" id="A0A8T4IMT5"/>
<feature type="region of interest" description="Disordered" evidence="1">
    <location>
        <begin position="1"/>
        <end position="23"/>
    </location>
</feature>
<dbReference type="EMBL" id="JAGSMN010000224">
    <property type="protein sequence ID" value="MBR7673596.1"/>
    <property type="molecule type" value="Genomic_DNA"/>
</dbReference>
<accession>A0A8T4IMT5</accession>
<protein>
    <submittedName>
        <fullName evidence="2">Uncharacterized protein</fullName>
    </submittedName>
</protein>
<gene>
    <name evidence="2" type="ORF">KDA82_11315</name>
</gene>
<keyword evidence="3" id="KW-1185">Reference proteome</keyword>
<proteinExistence type="predicted"/>